<dbReference type="PANTHER" id="PTHR37299">
    <property type="entry name" value="TRANSCRIPTIONAL REGULATOR-RELATED"/>
    <property type="match status" value="1"/>
</dbReference>
<dbReference type="PROSITE" id="PS50930">
    <property type="entry name" value="HTH_LYTTR"/>
    <property type="match status" value="1"/>
</dbReference>
<dbReference type="PANTHER" id="PTHR37299:SF4">
    <property type="entry name" value="TRANSCRIPTIONAL REGULATOR"/>
    <property type="match status" value="1"/>
</dbReference>
<evidence type="ECO:0000313" key="2">
    <source>
        <dbReference type="EMBL" id="MFL0252067.1"/>
    </source>
</evidence>
<dbReference type="InterPro" id="IPR007492">
    <property type="entry name" value="LytTR_DNA-bd_dom"/>
</dbReference>
<protein>
    <submittedName>
        <fullName evidence="2">LytTR family DNA-binding domain-containing protein</fullName>
    </submittedName>
</protein>
<reference evidence="2 3" key="1">
    <citation type="submission" date="2024-11" db="EMBL/GenBank/DDBJ databases">
        <authorList>
            <person name="Heng Y.C."/>
            <person name="Lim A.C.H."/>
            <person name="Lee J.K.Y."/>
            <person name="Kittelmann S."/>
        </authorList>
    </citation>
    <scope>NUCLEOTIDE SEQUENCE [LARGE SCALE GENOMIC DNA]</scope>
    <source>
        <strain evidence="2 3">WILCCON 0114</strain>
    </source>
</reference>
<evidence type="ECO:0000259" key="1">
    <source>
        <dbReference type="PROSITE" id="PS50930"/>
    </source>
</evidence>
<feature type="domain" description="HTH LytTR-type" evidence="1">
    <location>
        <begin position="42"/>
        <end position="146"/>
    </location>
</feature>
<dbReference type="Proteomes" id="UP001623592">
    <property type="component" value="Unassembled WGS sequence"/>
</dbReference>
<comment type="caution">
    <text evidence="2">The sequence shown here is derived from an EMBL/GenBank/DDBJ whole genome shotgun (WGS) entry which is preliminary data.</text>
</comment>
<organism evidence="2 3">
    <name type="scientific">Clostridium neuense</name>
    <dbReference type="NCBI Taxonomy" id="1728934"/>
    <lineage>
        <taxon>Bacteria</taxon>
        <taxon>Bacillati</taxon>
        <taxon>Bacillota</taxon>
        <taxon>Clostridia</taxon>
        <taxon>Eubacteriales</taxon>
        <taxon>Clostridiaceae</taxon>
        <taxon>Clostridium</taxon>
    </lineage>
</organism>
<gene>
    <name evidence="2" type="ORF">ACJDT4_16730</name>
</gene>
<accession>A0ABW8TJR8</accession>
<proteinExistence type="predicted"/>
<keyword evidence="3" id="KW-1185">Reference proteome</keyword>
<dbReference type="InterPro" id="IPR046947">
    <property type="entry name" value="LytR-like"/>
</dbReference>
<keyword evidence="2" id="KW-0238">DNA-binding</keyword>
<sequence>MKVDLKIDSEFNESKLIIESPEMTEEIEAVLKFLKHVAKRHIIGSKDEKMYILDPDNIFFFYSENKKIIAQTRDTSYEVKEKLYELEEEFENTSFIRISKSVIANVDKIKNLEMFFNGTMCVNFINGKQEYVSRKYVTKIKQYLSIGGK</sequence>
<dbReference type="Gene3D" id="2.40.50.1020">
    <property type="entry name" value="LytTr DNA-binding domain"/>
    <property type="match status" value="1"/>
</dbReference>
<dbReference type="EMBL" id="JBJIAA010000014">
    <property type="protein sequence ID" value="MFL0252067.1"/>
    <property type="molecule type" value="Genomic_DNA"/>
</dbReference>
<dbReference type="GO" id="GO:0003677">
    <property type="term" value="F:DNA binding"/>
    <property type="evidence" value="ECO:0007669"/>
    <property type="project" value="UniProtKB-KW"/>
</dbReference>
<dbReference type="RefSeq" id="WP_406788719.1">
    <property type="nucleotide sequence ID" value="NZ_JBJIAA010000014.1"/>
</dbReference>
<name>A0ABW8TJR8_9CLOT</name>
<evidence type="ECO:0000313" key="3">
    <source>
        <dbReference type="Proteomes" id="UP001623592"/>
    </source>
</evidence>
<dbReference type="SMART" id="SM00850">
    <property type="entry name" value="LytTR"/>
    <property type="match status" value="1"/>
</dbReference>
<dbReference type="Pfam" id="PF04397">
    <property type="entry name" value="LytTR"/>
    <property type="match status" value="1"/>
</dbReference>